<evidence type="ECO:0000313" key="2">
    <source>
        <dbReference type="Proteomes" id="UP000030649"/>
    </source>
</evidence>
<proteinExistence type="predicted"/>
<dbReference type="HOGENOM" id="CLU_1763834_0_0_2"/>
<sequence length="147" mass="16270">MILYRRSRRLPRGLTPGWIHLNVGVELVVIITRLCEPAVTKSAESAVSRVSIVVAPVDNLRDSSWLIEIVQRLRSLAGQSFREVDVGAPSDEVMAEFKGTSIQWDDSFAATVVSSKITAVSRGEDLNFEATEHDAMQYETCISRSFG</sequence>
<dbReference type="EMBL" id="KE356560">
    <property type="protein sequence ID" value="ERG90635.1"/>
    <property type="molecule type" value="Genomic_DNA"/>
</dbReference>
<dbReference type="Proteomes" id="UP000030649">
    <property type="component" value="Unassembled WGS sequence"/>
</dbReference>
<evidence type="ECO:0000313" key="1">
    <source>
        <dbReference type="EMBL" id="ERG90635.1"/>
    </source>
</evidence>
<organism evidence="1 2">
    <name type="scientific">Haloquadratum walsbyi J07HQW1</name>
    <dbReference type="NCBI Taxonomy" id="1238424"/>
    <lineage>
        <taxon>Archaea</taxon>
        <taxon>Methanobacteriati</taxon>
        <taxon>Methanobacteriota</taxon>
        <taxon>Stenosarchaea group</taxon>
        <taxon>Halobacteria</taxon>
        <taxon>Halobacteriales</taxon>
        <taxon>Haloferacaceae</taxon>
        <taxon>Haloquadratum</taxon>
    </lineage>
</organism>
<protein>
    <submittedName>
        <fullName evidence="1">Uncharacterized protein</fullName>
    </submittedName>
</protein>
<reference evidence="1 2" key="1">
    <citation type="journal article" date="2013" name="PLoS ONE">
        <title>Assembly-driven community genomics of a hypersaline microbial ecosystem.</title>
        <authorList>
            <person name="Podell S."/>
            <person name="Ugalde J.A."/>
            <person name="Narasingarao P."/>
            <person name="Banfield J.F."/>
            <person name="Heidelberg K.B."/>
            <person name="Allen E.E."/>
        </authorList>
    </citation>
    <scope>NUCLEOTIDE SEQUENCE [LARGE SCALE GENOMIC DNA]</scope>
    <source>
        <strain evidence="2">J07HQW1</strain>
    </source>
</reference>
<name>U1N2A8_9EURY</name>
<accession>U1N2A8</accession>
<dbReference type="AlphaFoldDB" id="U1N2A8"/>
<gene>
    <name evidence="1" type="ORF">J07HQW1_00659</name>
</gene>